<feature type="coiled-coil region" evidence="1">
    <location>
        <begin position="54"/>
        <end position="88"/>
    </location>
</feature>
<dbReference type="Pfam" id="PF24481">
    <property type="entry name" value="CT398_CC"/>
    <property type="match status" value="1"/>
</dbReference>
<organism evidence="5 7">
    <name type="scientific">Gimesia panareensis</name>
    <dbReference type="NCBI Taxonomy" id="2527978"/>
    <lineage>
        <taxon>Bacteria</taxon>
        <taxon>Pseudomonadati</taxon>
        <taxon>Planctomycetota</taxon>
        <taxon>Planctomycetia</taxon>
        <taxon>Planctomycetales</taxon>
        <taxon>Planctomycetaceae</taxon>
        <taxon>Gimesia</taxon>
    </lineage>
</organism>
<sequence length="251" mass="28078">MVSRLAPIAISEFFNMSTTAASLKALHHLYLRLHDVNLKLEQGPKRIKLKEQFALQQEDKLKAVQEQITQLKKQVQQKNLDLQSNEAKILDLKGKLNSATSNKEFDIIKGQIAADQMANSVLEDEILELMDKIDAKEGEAKSWEEKIKAAHDEAKKAEQEFESVKDALDEEIAECNSAIADAEQIIPADLKVQFERLVRSHGAGALANVAGKFCSACNVMIEPQRRVELNSGRLVFCKSCGRLLYQDEASE</sequence>
<evidence type="ECO:0000313" key="7">
    <source>
        <dbReference type="Proteomes" id="UP000320839"/>
    </source>
</evidence>
<gene>
    <name evidence="4" type="ORF">Enr10x_44990</name>
    <name evidence="5" type="ORF">Pan153_46170</name>
</gene>
<dbReference type="Pfam" id="PF02591">
    <property type="entry name" value="Zn_ribbon_9"/>
    <property type="match status" value="1"/>
</dbReference>
<dbReference type="Proteomes" id="UP000320839">
    <property type="component" value="Chromosome"/>
</dbReference>
<reference evidence="5 7" key="1">
    <citation type="submission" date="2019-02" db="EMBL/GenBank/DDBJ databases">
        <title>Deep-cultivation of Planctomycetes and their phenomic and genomic characterization uncovers novel biology.</title>
        <authorList>
            <person name="Wiegand S."/>
            <person name="Jogler M."/>
            <person name="Boedeker C."/>
            <person name="Pinto D."/>
            <person name="Vollmers J."/>
            <person name="Rivas-Marin E."/>
            <person name="Kohn T."/>
            <person name="Peeters S.H."/>
            <person name="Heuer A."/>
            <person name="Rast P."/>
            <person name="Oberbeckmann S."/>
            <person name="Bunk B."/>
            <person name="Jeske O."/>
            <person name="Meyerdierks A."/>
            <person name="Storesund J.E."/>
            <person name="Kallscheuer N."/>
            <person name="Luecker S."/>
            <person name="Lage O.M."/>
            <person name="Pohl T."/>
            <person name="Merkel B.J."/>
            <person name="Hornburger P."/>
            <person name="Mueller R.-W."/>
            <person name="Bruemmer F."/>
            <person name="Labrenz M."/>
            <person name="Spormann A.M."/>
            <person name="Op den Camp H."/>
            <person name="Overmann J."/>
            <person name="Amann R."/>
            <person name="Jetten M.S.M."/>
            <person name="Mascher T."/>
            <person name="Medema M.H."/>
            <person name="Devos D.P."/>
            <person name="Kaster A.-K."/>
            <person name="Ovreas L."/>
            <person name="Rohde M."/>
            <person name="Galperin M.Y."/>
            <person name="Jogler C."/>
        </authorList>
    </citation>
    <scope>NUCLEOTIDE SEQUENCE [LARGE SCALE GENOMIC DNA]</scope>
    <source>
        <strain evidence="4 6">Enr10</strain>
        <strain evidence="5 7">Pan153</strain>
    </source>
</reference>
<keyword evidence="6" id="KW-1185">Reference proteome</keyword>
<accession>A0A518FUE4</accession>
<name>A0A518FUE4_9PLAN</name>
<dbReference type="Gene3D" id="1.10.287.1490">
    <property type="match status" value="1"/>
</dbReference>
<dbReference type="AlphaFoldDB" id="A0A518FUE4"/>
<protein>
    <submittedName>
        <fullName evidence="5">Zinc ribbon domain protein</fullName>
    </submittedName>
</protein>
<evidence type="ECO:0000256" key="1">
    <source>
        <dbReference type="SAM" id="Coils"/>
    </source>
</evidence>
<evidence type="ECO:0000259" key="3">
    <source>
        <dbReference type="Pfam" id="PF24481"/>
    </source>
</evidence>
<dbReference type="EMBL" id="CP037421">
    <property type="protein sequence ID" value="QDT29150.1"/>
    <property type="molecule type" value="Genomic_DNA"/>
</dbReference>
<proteinExistence type="predicted"/>
<keyword evidence="1" id="KW-0175">Coiled coil</keyword>
<feature type="domain" description="CT398-like coiled coil hairpin" evidence="3">
    <location>
        <begin position="51"/>
        <end position="202"/>
    </location>
</feature>
<feature type="coiled-coil region" evidence="1">
    <location>
        <begin position="119"/>
        <end position="185"/>
    </location>
</feature>
<dbReference type="InterPro" id="IPR003743">
    <property type="entry name" value="Zf-RING_7"/>
</dbReference>
<evidence type="ECO:0000313" key="5">
    <source>
        <dbReference type="EMBL" id="QDV19948.1"/>
    </source>
</evidence>
<accession>A0A517QBZ1</accession>
<evidence type="ECO:0000313" key="4">
    <source>
        <dbReference type="EMBL" id="QDT29150.1"/>
    </source>
</evidence>
<evidence type="ECO:0000259" key="2">
    <source>
        <dbReference type="Pfam" id="PF02591"/>
    </source>
</evidence>
<feature type="domain" description="C4-type zinc ribbon" evidence="2">
    <location>
        <begin position="214"/>
        <end position="244"/>
    </location>
</feature>
<dbReference type="Proteomes" id="UP000315647">
    <property type="component" value="Chromosome"/>
</dbReference>
<dbReference type="InterPro" id="IPR056003">
    <property type="entry name" value="CT398_CC_hairpin"/>
</dbReference>
<evidence type="ECO:0000313" key="6">
    <source>
        <dbReference type="Proteomes" id="UP000315647"/>
    </source>
</evidence>
<dbReference type="EMBL" id="CP036317">
    <property type="protein sequence ID" value="QDV19948.1"/>
    <property type="molecule type" value="Genomic_DNA"/>
</dbReference>